<dbReference type="Proteomes" id="UP000800040">
    <property type="component" value="Unassembled WGS sequence"/>
</dbReference>
<accession>A0A6A5KKQ6</accession>
<sequence>MSVPENSCYNISASKGFSYRVPVAVQATLKRLLKKLPSPVRPIYKEYYGDLMASRACAQDSAKAMAGFVEKSFPKISTDHNRLARLMNAEIDRDEHSYVPFKFPTVGDGTAADSDEEVMAAIQVPKTNRRQAVDAISEKLSHPKAKRAKMGKKARAPETAVLASPTAETDAPVHGLLSPVEEAPVDDSTVTALKVVNGAEDHDHKPDAWTDSLWSHGDWIDGMEVIDTLPRA</sequence>
<evidence type="ECO:0000313" key="2">
    <source>
        <dbReference type="EMBL" id="KAF1834964.1"/>
    </source>
</evidence>
<protein>
    <submittedName>
        <fullName evidence="2">Uncharacterized protein</fullName>
    </submittedName>
</protein>
<dbReference type="OrthoDB" id="3684811at2759"/>
<gene>
    <name evidence="2" type="ORF">BDW02DRAFT_597710</name>
</gene>
<feature type="compositionally biased region" description="Basic residues" evidence="1">
    <location>
        <begin position="142"/>
        <end position="154"/>
    </location>
</feature>
<evidence type="ECO:0000313" key="3">
    <source>
        <dbReference type="Proteomes" id="UP000800040"/>
    </source>
</evidence>
<evidence type="ECO:0000256" key="1">
    <source>
        <dbReference type="SAM" id="MobiDB-lite"/>
    </source>
</evidence>
<keyword evidence="3" id="KW-1185">Reference proteome</keyword>
<dbReference type="AlphaFoldDB" id="A0A6A5KKQ6"/>
<reference evidence="2" key="1">
    <citation type="submission" date="2020-01" db="EMBL/GenBank/DDBJ databases">
        <authorList>
            <consortium name="DOE Joint Genome Institute"/>
            <person name="Haridas S."/>
            <person name="Albert R."/>
            <person name="Binder M."/>
            <person name="Bloem J."/>
            <person name="Labutti K."/>
            <person name="Salamov A."/>
            <person name="Andreopoulos B."/>
            <person name="Baker S.E."/>
            <person name="Barry K."/>
            <person name="Bills G."/>
            <person name="Bluhm B.H."/>
            <person name="Cannon C."/>
            <person name="Castanera R."/>
            <person name="Culley D.E."/>
            <person name="Daum C."/>
            <person name="Ezra D."/>
            <person name="Gonzalez J.B."/>
            <person name="Henrissat B."/>
            <person name="Kuo A."/>
            <person name="Liang C."/>
            <person name="Lipzen A."/>
            <person name="Lutzoni F."/>
            <person name="Magnuson J."/>
            <person name="Mondo S."/>
            <person name="Nolan M."/>
            <person name="Ohm R."/>
            <person name="Pangilinan J."/>
            <person name="Park H.-J."/>
            <person name="Ramirez L."/>
            <person name="Alfaro M."/>
            <person name="Sun H."/>
            <person name="Tritt A."/>
            <person name="Yoshinaga Y."/>
            <person name="Zwiers L.-H."/>
            <person name="Turgeon B.G."/>
            <person name="Goodwin S.B."/>
            <person name="Spatafora J.W."/>
            <person name="Crous P.W."/>
            <person name="Grigoriev I.V."/>
        </authorList>
    </citation>
    <scope>NUCLEOTIDE SEQUENCE</scope>
    <source>
        <strain evidence="2">P77</strain>
    </source>
</reference>
<dbReference type="EMBL" id="ML975294">
    <property type="protein sequence ID" value="KAF1834964.1"/>
    <property type="molecule type" value="Genomic_DNA"/>
</dbReference>
<organism evidence="2 3">
    <name type="scientific">Decorospora gaudefroyi</name>
    <dbReference type="NCBI Taxonomy" id="184978"/>
    <lineage>
        <taxon>Eukaryota</taxon>
        <taxon>Fungi</taxon>
        <taxon>Dikarya</taxon>
        <taxon>Ascomycota</taxon>
        <taxon>Pezizomycotina</taxon>
        <taxon>Dothideomycetes</taxon>
        <taxon>Pleosporomycetidae</taxon>
        <taxon>Pleosporales</taxon>
        <taxon>Pleosporineae</taxon>
        <taxon>Pleosporaceae</taxon>
        <taxon>Decorospora</taxon>
    </lineage>
</organism>
<feature type="region of interest" description="Disordered" evidence="1">
    <location>
        <begin position="141"/>
        <end position="167"/>
    </location>
</feature>
<proteinExistence type="predicted"/>
<name>A0A6A5KKQ6_9PLEO</name>